<evidence type="ECO:0000313" key="4">
    <source>
        <dbReference type="Proteomes" id="UP000494182"/>
    </source>
</evidence>
<dbReference type="Pfam" id="PF13561">
    <property type="entry name" value="adh_short_C2"/>
    <property type="match status" value="1"/>
</dbReference>
<dbReference type="PANTHER" id="PTHR43477:SF1">
    <property type="entry name" value="DIHYDROANTICAPSIN 7-DEHYDROGENASE"/>
    <property type="match status" value="1"/>
</dbReference>
<dbReference type="GO" id="GO:0016491">
    <property type="term" value="F:oxidoreductase activity"/>
    <property type="evidence" value="ECO:0007669"/>
    <property type="project" value="UniProtKB-KW"/>
</dbReference>
<dbReference type="EMBL" id="CABVQT010000002">
    <property type="protein sequence ID" value="VWC89870.1"/>
    <property type="molecule type" value="Genomic_DNA"/>
</dbReference>
<dbReference type="AlphaFoldDB" id="A0A6P2W2F6"/>
<dbReference type="PANTHER" id="PTHR43477">
    <property type="entry name" value="DIHYDROANTICAPSIN 7-DEHYDROGENASE"/>
    <property type="match status" value="1"/>
</dbReference>
<comment type="similarity">
    <text evidence="1">Belongs to the short-chain dehydrogenases/reductases (SDR) family.</text>
</comment>
<name>A0A6P2W2F6_9BURK</name>
<dbReference type="InterPro" id="IPR051122">
    <property type="entry name" value="SDR_DHRS6-like"/>
</dbReference>
<accession>A0A6P2W2F6</accession>
<dbReference type="Proteomes" id="UP000494182">
    <property type="component" value="Unassembled WGS sequence"/>
</dbReference>
<dbReference type="PRINTS" id="PR00081">
    <property type="entry name" value="GDHRDH"/>
</dbReference>
<dbReference type="Gene3D" id="3.40.50.720">
    <property type="entry name" value="NAD(P)-binding Rossmann-like Domain"/>
    <property type="match status" value="1"/>
</dbReference>
<organism evidence="3 4">
    <name type="scientific">Burkholderia contaminans</name>
    <dbReference type="NCBI Taxonomy" id="488447"/>
    <lineage>
        <taxon>Bacteria</taxon>
        <taxon>Pseudomonadati</taxon>
        <taxon>Pseudomonadota</taxon>
        <taxon>Betaproteobacteria</taxon>
        <taxon>Burkholderiales</taxon>
        <taxon>Burkholderiaceae</taxon>
        <taxon>Burkholderia</taxon>
        <taxon>Burkholderia cepacia complex</taxon>
    </lineage>
</organism>
<evidence type="ECO:0000256" key="1">
    <source>
        <dbReference type="ARBA" id="ARBA00006484"/>
    </source>
</evidence>
<reference evidence="3 4" key="1">
    <citation type="submission" date="2019-09" db="EMBL/GenBank/DDBJ databases">
        <authorList>
            <person name="Depoorter E."/>
        </authorList>
    </citation>
    <scope>NUCLEOTIDE SEQUENCE [LARGE SCALE GENOMIC DNA]</scope>
    <source>
        <strain evidence="3">R-71171</strain>
    </source>
</reference>
<dbReference type="RefSeq" id="WP_174971912.1">
    <property type="nucleotide sequence ID" value="NZ_CABVQT010000002.1"/>
</dbReference>
<dbReference type="InterPro" id="IPR002347">
    <property type="entry name" value="SDR_fam"/>
</dbReference>
<gene>
    <name evidence="3" type="ORF">BCO71171_01064</name>
</gene>
<evidence type="ECO:0000313" key="3">
    <source>
        <dbReference type="EMBL" id="VWC89870.1"/>
    </source>
</evidence>
<keyword evidence="2" id="KW-0560">Oxidoreductase</keyword>
<dbReference type="InterPro" id="IPR036291">
    <property type="entry name" value="NAD(P)-bd_dom_sf"/>
</dbReference>
<sequence>MHNATGKVVVLGGSSGIGLATVRRLAGAGYDVIATGRDADKLQAATASIDGSVRIDAFDGAQREQLERFFASAGSIDHLVIALSGGDGAGPFRELDLGSLRRGFDAKFWPHVQAAQAALPTLRSGGSITFVTAISARVANPGTSGLAAINAAIEAMVPVLARELAPTRVNAVSPGVVKTPWWNGLPDDARQAFFEQHASALPVGRIGEPDDVAQAIAFLIGNGYTTGSVIECDGGLHLL</sequence>
<evidence type="ECO:0000256" key="2">
    <source>
        <dbReference type="ARBA" id="ARBA00023002"/>
    </source>
</evidence>
<proteinExistence type="inferred from homology"/>
<dbReference type="SUPFAM" id="SSF51735">
    <property type="entry name" value="NAD(P)-binding Rossmann-fold domains"/>
    <property type="match status" value="1"/>
</dbReference>
<protein>
    <submittedName>
        <fullName evidence="3">Short chain dehydrogenase</fullName>
    </submittedName>
</protein>